<dbReference type="GO" id="GO:0106415">
    <property type="term" value="F:muramoyltetrapeptide carboxypeptidase activity"/>
    <property type="evidence" value="ECO:0007669"/>
    <property type="project" value="UniProtKB-EC"/>
</dbReference>
<dbReference type="Gene3D" id="1.10.530.10">
    <property type="match status" value="1"/>
</dbReference>
<dbReference type="PANTHER" id="PTHR47053:SF1">
    <property type="entry name" value="MUREIN DD-ENDOPEPTIDASE MEPH-RELATED"/>
    <property type="match status" value="1"/>
</dbReference>
<dbReference type="InterPro" id="IPR041219">
    <property type="entry name" value="Phage_lysozyme2"/>
</dbReference>
<dbReference type="EMBL" id="MKIE01000004">
    <property type="protein sequence ID" value="OHW62164.1"/>
    <property type="molecule type" value="Genomic_DNA"/>
</dbReference>
<dbReference type="Gene3D" id="3.90.1720.10">
    <property type="entry name" value="endopeptidase domain like (from Nostoc punctiforme)"/>
    <property type="match status" value="1"/>
</dbReference>
<keyword evidence="4" id="KW-0788">Thiol protease</keyword>
<dbReference type="GO" id="GO:0008234">
    <property type="term" value="F:cysteine-type peptidase activity"/>
    <property type="evidence" value="ECO:0007669"/>
    <property type="project" value="UniProtKB-KW"/>
</dbReference>
<evidence type="ECO:0000313" key="6">
    <source>
        <dbReference type="EMBL" id="OHW62164.1"/>
    </source>
</evidence>
<dbReference type="EC" id="3.4.17.13" evidence="6"/>
<sequence>MRYILYRRKKSPLDITDLVDGQTIISGALSQVARVLDISVIRKGVDYYAPNVDIERGDSIGVLDDKGKEFYRGTVWIKKLDDTSTVQQLTCYDPLIYMNKCESKDSVFVGKTAESVAKQVIEEIGLKAGKLVPTGVTVKLNGRGKTCYEIMMSAYTEAKKETGKVYYPVVNNGKVDMIEKGDLVDGLILKYSEQQVPGALDSVSYEDSSETLVNKVVEINDEGTVVSDRSSSEDINKYGLIQKIQQSSSGETAKENIELCSGKKYITCSCIGDWRLRTGYSVKLKTSMIEAEQLYIESDKHSLENGIHTVDLDLSYENVMDEHEMKEEATKGGDGSFAPLSGSSNEVKLWNFFRGRGYSKEATAGILGNLYQESKLDPKCHQSGGGAGRGLAQWTLTQRWAELVAWAKASGKNEWDLMTQAEYIDLEMKKPYYANRFKGGLQGFKNSTSVDTATKQFHDIYEASADTPSMIQRLRIVPARGYFDRLGGKEVNGQVSSDNNKLFSIAREYFGLPYSMKLRPANIGPNGLGTSTARGTYYDCSSYVRAVFYRAYGVDIGSYTGAQRSSKATVQVSKNDLKPGDLVFSNGGRHVALYVGNGRIYHTNIEGKPCREDNLQKDIFMVKRYIGG</sequence>
<proteinExistence type="inferred from homology"/>
<accession>A0A1S1V6M7</accession>
<protein>
    <submittedName>
        <fullName evidence="6">Murein DD-endopeptidase MepS/murein LD-carboxypeptidase</fullName>
        <ecNumber evidence="6">3.4.-.-</ecNumber>
        <ecNumber evidence="6">3.4.17.13</ecNumber>
    </submittedName>
</protein>
<name>A0A1S1V6M7_9FIRM</name>
<reference evidence="6 7" key="1">
    <citation type="submission" date="2016-09" db="EMBL/GenBank/DDBJ databases">
        <title>Genome sequence of Eubacterium angustum.</title>
        <authorList>
            <person name="Poehlein A."/>
            <person name="Daniel R."/>
        </authorList>
    </citation>
    <scope>NUCLEOTIDE SEQUENCE [LARGE SCALE GENOMIC DNA]</scope>
    <source>
        <strain evidence="6 7">DSM 1989</strain>
    </source>
</reference>
<dbReference type="Pfam" id="PF24032">
    <property type="entry name" value="YQBQ"/>
    <property type="match status" value="1"/>
</dbReference>
<organism evidence="6 7">
    <name type="scientific">Andreesenia angusta</name>
    <dbReference type="NCBI Taxonomy" id="39480"/>
    <lineage>
        <taxon>Bacteria</taxon>
        <taxon>Bacillati</taxon>
        <taxon>Bacillota</taxon>
        <taxon>Tissierellia</taxon>
        <taxon>Tissierellales</taxon>
        <taxon>Gottschalkiaceae</taxon>
        <taxon>Andreesenia</taxon>
    </lineage>
</organism>
<dbReference type="STRING" id="39480.EUAN_12330"/>
<evidence type="ECO:0000259" key="5">
    <source>
        <dbReference type="PROSITE" id="PS51935"/>
    </source>
</evidence>
<keyword evidence="7" id="KW-1185">Reference proteome</keyword>
<keyword evidence="3 6" id="KW-0378">Hydrolase</keyword>
<dbReference type="InterPro" id="IPR000064">
    <property type="entry name" value="NLP_P60_dom"/>
</dbReference>
<dbReference type="OrthoDB" id="9808890at2"/>
<dbReference type="AlphaFoldDB" id="A0A1S1V6M7"/>
<comment type="similarity">
    <text evidence="1">Belongs to the peptidase C40 family.</text>
</comment>
<evidence type="ECO:0000256" key="3">
    <source>
        <dbReference type="ARBA" id="ARBA00022801"/>
    </source>
</evidence>
<dbReference type="RefSeq" id="WP_071062752.1">
    <property type="nucleotide sequence ID" value="NZ_MKIE01000004.1"/>
</dbReference>
<dbReference type="EC" id="3.4.-.-" evidence="6"/>
<dbReference type="InterPro" id="IPR051202">
    <property type="entry name" value="Peptidase_C40"/>
</dbReference>
<evidence type="ECO:0000256" key="4">
    <source>
        <dbReference type="ARBA" id="ARBA00022807"/>
    </source>
</evidence>
<evidence type="ECO:0000256" key="1">
    <source>
        <dbReference type="ARBA" id="ARBA00007074"/>
    </source>
</evidence>
<dbReference type="GO" id="GO:0006508">
    <property type="term" value="P:proteolysis"/>
    <property type="evidence" value="ECO:0007669"/>
    <property type="project" value="UniProtKB-KW"/>
</dbReference>
<feature type="domain" description="NlpC/P60" evidence="5">
    <location>
        <begin position="496"/>
        <end position="628"/>
    </location>
</feature>
<dbReference type="Pfam" id="PF00877">
    <property type="entry name" value="NLPC_P60"/>
    <property type="match status" value="1"/>
</dbReference>
<comment type="caution">
    <text evidence="6">The sequence shown here is derived from an EMBL/GenBank/DDBJ whole genome shotgun (WGS) entry which is preliminary data.</text>
</comment>
<dbReference type="PROSITE" id="PS51935">
    <property type="entry name" value="NLPC_P60"/>
    <property type="match status" value="1"/>
</dbReference>
<evidence type="ECO:0000256" key="2">
    <source>
        <dbReference type="ARBA" id="ARBA00022670"/>
    </source>
</evidence>
<keyword evidence="6" id="KW-0121">Carboxypeptidase</keyword>
<dbReference type="Pfam" id="PF18013">
    <property type="entry name" value="Phage_lysozyme2"/>
    <property type="match status" value="1"/>
</dbReference>
<dbReference type="SUPFAM" id="SSF54001">
    <property type="entry name" value="Cysteine proteinases"/>
    <property type="match status" value="1"/>
</dbReference>
<dbReference type="Proteomes" id="UP000180254">
    <property type="component" value="Unassembled WGS sequence"/>
</dbReference>
<evidence type="ECO:0000313" key="7">
    <source>
        <dbReference type="Proteomes" id="UP000180254"/>
    </source>
</evidence>
<gene>
    <name evidence="6" type="primary">mepS</name>
    <name evidence="6" type="ORF">EUAN_12330</name>
</gene>
<keyword evidence="2" id="KW-0645">Protease</keyword>
<dbReference type="PANTHER" id="PTHR47053">
    <property type="entry name" value="MUREIN DD-ENDOPEPTIDASE MEPH-RELATED"/>
    <property type="match status" value="1"/>
</dbReference>
<dbReference type="InterPro" id="IPR056937">
    <property type="entry name" value="YqbQ/XkdQ"/>
</dbReference>
<dbReference type="InterPro" id="IPR038765">
    <property type="entry name" value="Papain-like_cys_pep_sf"/>
</dbReference>